<keyword evidence="4" id="KW-1003">Cell membrane</keyword>
<dbReference type="InterPro" id="IPR050351">
    <property type="entry name" value="BphY/WalK/GraS-like"/>
</dbReference>
<comment type="caution">
    <text evidence="16">The sequence shown here is derived from an EMBL/GenBank/DDBJ whole genome shotgun (WGS) entry which is preliminary data.</text>
</comment>
<dbReference type="InterPro" id="IPR003594">
    <property type="entry name" value="HATPase_dom"/>
</dbReference>
<dbReference type="EC" id="2.7.13.3" evidence="3"/>
<dbReference type="AlphaFoldDB" id="A0A4Q9WBW8"/>
<keyword evidence="11" id="KW-0902">Two-component regulatory system</keyword>
<dbReference type="InterPro" id="IPR005467">
    <property type="entry name" value="His_kinase_dom"/>
</dbReference>
<evidence type="ECO:0000256" key="13">
    <source>
        <dbReference type="ARBA" id="ARBA00042987"/>
    </source>
</evidence>
<protein>
    <recommendedName>
        <fullName evidence="3">histidine kinase</fullName>
        <ecNumber evidence="3">2.7.13.3</ecNumber>
    </recommendedName>
    <alternativeName>
        <fullName evidence="13">Glycopeptide resistance-associated protein S</fullName>
    </alternativeName>
</protein>
<dbReference type="GO" id="GO:0005524">
    <property type="term" value="F:ATP binding"/>
    <property type="evidence" value="ECO:0007669"/>
    <property type="project" value="UniProtKB-KW"/>
</dbReference>
<dbReference type="PANTHER" id="PTHR45453">
    <property type="entry name" value="PHOSPHATE REGULON SENSOR PROTEIN PHOR"/>
    <property type="match status" value="1"/>
</dbReference>
<dbReference type="SUPFAM" id="SSF55874">
    <property type="entry name" value="ATPase domain of HSP90 chaperone/DNA topoisomerase II/histidine kinase"/>
    <property type="match status" value="1"/>
</dbReference>
<keyword evidence="5" id="KW-0808">Transferase</keyword>
<evidence type="ECO:0000313" key="17">
    <source>
        <dbReference type="Proteomes" id="UP000293637"/>
    </source>
</evidence>
<gene>
    <name evidence="16" type="ORF">EQ812_05730</name>
</gene>
<dbReference type="GeneID" id="58090800"/>
<feature type="domain" description="Histidine kinase" evidence="15">
    <location>
        <begin position="150"/>
        <end position="367"/>
    </location>
</feature>
<dbReference type="InterPro" id="IPR003661">
    <property type="entry name" value="HisK_dim/P_dom"/>
</dbReference>
<dbReference type="CDD" id="cd00082">
    <property type="entry name" value="HisKA"/>
    <property type="match status" value="1"/>
</dbReference>
<keyword evidence="9" id="KW-0067">ATP-binding</keyword>
<evidence type="ECO:0000256" key="1">
    <source>
        <dbReference type="ARBA" id="ARBA00000085"/>
    </source>
</evidence>
<evidence type="ECO:0000256" key="7">
    <source>
        <dbReference type="ARBA" id="ARBA00022741"/>
    </source>
</evidence>
<name>A0A4Q9WBW8_STALU</name>
<evidence type="ECO:0000256" key="6">
    <source>
        <dbReference type="ARBA" id="ARBA00022692"/>
    </source>
</evidence>
<evidence type="ECO:0000313" key="16">
    <source>
        <dbReference type="EMBL" id="TBW72475.1"/>
    </source>
</evidence>
<feature type="transmembrane region" description="Helical" evidence="14">
    <location>
        <begin position="12"/>
        <end position="35"/>
    </location>
</feature>
<dbReference type="GO" id="GO:0000155">
    <property type="term" value="F:phosphorelay sensor kinase activity"/>
    <property type="evidence" value="ECO:0007669"/>
    <property type="project" value="InterPro"/>
</dbReference>
<evidence type="ECO:0000256" key="4">
    <source>
        <dbReference type="ARBA" id="ARBA00022475"/>
    </source>
</evidence>
<keyword evidence="8 16" id="KW-0418">Kinase</keyword>
<evidence type="ECO:0000256" key="11">
    <source>
        <dbReference type="ARBA" id="ARBA00023012"/>
    </source>
</evidence>
<evidence type="ECO:0000256" key="5">
    <source>
        <dbReference type="ARBA" id="ARBA00022679"/>
    </source>
</evidence>
<evidence type="ECO:0000256" key="2">
    <source>
        <dbReference type="ARBA" id="ARBA00004651"/>
    </source>
</evidence>
<keyword evidence="7" id="KW-0547">Nucleotide-binding</keyword>
<dbReference type="PANTHER" id="PTHR45453:SF2">
    <property type="entry name" value="HISTIDINE KINASE"/>
    <property type="match status" value="1"/>
</dbReference>
<dbReference type="InterPro" id="IPR036097">
    <property type="entry name" value="HisK_dim/P_sf"/>
</dbReference>
<keyword evidence="10 14" id="KW-1133">Transmembrane helix</keyword>
<dbReference type="SUPFAM" id="SSF47384">
    <property type="entry name" value="Homodimeric domain of signal transducing histidine kinase"/>
    <property type="match status" value="1"/>
</dbReference>
<dbReference type="Pfam" id="PF02518">
    <property type="entry name" value="HATPase_c"/>
    <property type="match status" value="1"/>
</dbReference>
<sequence>MARIESIKTKLHRLNISVVIISIVVIFVLQLLLNILEFSNIGQSLYHDFWHQPHYLFTISSICINLFIPLIVIYMLTRFFYKKHLSRNIDYLNHIIKSLKSDDIDLKVTTTNIKEFNDVINEVQNINTFLKKRIADQLTIQNNFKKKLEIFEHDLKTPLTVMQGHIELLKKINNSELPNQEIKSKINSETKVIFNALERINNQIKIHINNVKLLPNHSDKINIEKVISTINESYNNKYILKNKTMDIQVDNKLLHNHIFLNNQILYHVIDNLINNALKYANKELSINFKCLDQRLLQFSVINDGKQFTEDELKFAKEWGVKGKASNGSGIGLYFANEVIKQYNSEIILENIENKAKVSFIVDISKMT</sequence>
<organism evidence="16 17">
    <name type="scientific">Staphylococcus lugdunensis</name>
    <dbReference type="NCBI Taxonomy" id="28035"/>
    <lineage>
        <taxon>Bacteria</taxon>
        <taxon>Bacillati</taxon>
        <taxon>Bacillota</taxon>
        <taxon>Bacilli</taxon>
        <taxon>Bacillales</taxon>
        <taxon>Staphylococcaceae</taxon>
        <taxon>Staphylococcus</taxon>
    </lineage>
</organism>
<evidence type="ECO:0000259" key="15">
    <source>
        <dbReference type="PROSITE" id="PS50109"/>
    </source>
</evidence>
<evidence type="ECO:0000256" key="8">
    <source>
        <dbReference type="ARBA" id="ARBA00022777"/>
    </source>
</evidence>
<proteinExistence type="predicted"/>
<comment type="subcellular location">
    <subcellularLocation>
        <location evidence="2">Cell membrane</location>
        <topology evidence="2">Multi-pass membrane protein</topology>
    </subcellularLocation>
</comment>
<dbReference type="GO" id="GO:0005886">
    <property type="term" value="C:plasma membrane"/>
    <property type="evidence" value="ECO:0007669"/>
    <property type="project" value="UniProtKB-SubCell"/>
</dbReference>
<dbReference type="InterPro" id="IPR036890">
    <property type="entry name" value="HATPase_C_sf"/>
</dbReference>
<dbReference type="Gene3D" id="1.10.287.130">
    <property type="match status" value="1"/>
</dbReference>
<dbReference type="SMART" id="SM00387">
    <property type="entry name" value="HATPase_c"/>
    <property type="match status" value="1"/>
</dbReference>
<comment type="catalytic activity">
    <reaction evidence="1">
        <text>ATP + protein L-histidine = ADP + protein N-phospho-L-histidine.</text>
        <dbReference type="EC" id="2.7.13.3"/>
    </reaction>
</comment>
<dbReference type="Gene3D" id="3.30.565.10">
    <property type="entry name" value="Histidine kinase-like ATPase, C-terminal domain"/>
    <property type="match status" value="1"/>
</dbReference>
<dbReference type="InterPro" id="IPR008358">
    <property type="entry name" value="Sig_transdc_His_kin/Pase_MprB"/>
</dbReference>
<evidence type="ECO:0000256" key="3">
    <source>
        <dbReference type="ARBA" id="ARBA00012438"/>
    </source>
</evidence>
<dbReference type="GO" id="GO:0004721">
    <property type="term" value="F:phosphoprotein phosphatase activity"/>
    <property type="evidence" value="ECO:0007669"/>
    <property type="project" value="TreeGrafter"/>
</dbReference>
<dbReference type="EMBL" id="SCHB01000003">
    <property type="protein sequence ID" value="TBW72475.1"/>
    <property type="molecule type" value="Genomic_DNA"/>
</dbReference>
<keyword evidence="12 14" id="KW-0472">Membrane</keyword>
<dbReference type="PRINTS" id="PR01780">
    <property type="entry name" value="LANTIREGPROT"/>
</dbReference>
<evidence type="ECO:0000256" key="12">
    <source>
        <dbReference type="ARBA" id="ARBA00023136"/>
    </source>
</evidence>
<feature type="transmembrane region" description="Helical" evidence="14">
    <location>
        <begin position="55"/>
        <end position="77"/>
    </location>
</feature>
<evidence type="ECO:0000256" key="14">
    <source>
        <dbReference type="SAM" id="Phobius"/>
    </source>
</evidence>
<accession>A0A4Q9WBW8</accession>
<dbReference type="RefSeq" id="WP_002492066.1">
    <property type="nucleotide sequence ID" value="NZ_AP021848.1"/>
</dbReference>
<reference evidence="16 17" key="1">
    <citation type="journal article" date="2019" name="Sci. Transl. Med.">
        <title>Quorum sensing between bacterial species on the skin protects against epidermal injury in atopic dermatitis.</title>
        <authorList>
            <person name="Williams M.R."/>
        </authorList>
    </citation>
    <scope>NUCLEOTIDE SEQUENCE [LARGE SCALE GENOMIC DNA]</scope>
    <source>
        <strain evidence="16 17">E7</strain>
    </source>
</reference>
<dbReference type="PROSITE" id="PS50109">
    <property type="entry name" value="HIS_KIN"/>
    <property type="match status" value="1"/>
</dbReference>
<keyword evidence="6 14" id="KW-0812">Transmembrane</keyword>
<dbReference type="GO" id="GO:0016036">
    <property type="term" value="P:cellular response to phosphate starvation"/>
    <property type="evidence" value="ECO:0007669"/>
    <property type="project" value="TreeGrafter"/>
</dbReference>
<evidence type="ECO:0000256" key="10">
    <source>
        <dbReference type="ARBA" id="ARBA00022989"/>
    </source>
</evidence>
<evidence type="ECO:0000256" key="9">
    <source>
        <dbReference type="ARBA" id="ARBA00022840"/>
    </source>
</evidence>
<dbReference type="Proteomes" id="UP000293637">
    <property type="component" value="Unassembled WGS sequence"/>
</dbReference>